<dbReference type="CDD" id="cd03057">
    <property type="entry name" value="GST_N_Beta"/>
    <property type="match status" value="1"/>
</dbReference>
<dbReference type="PANTHER" id="PTHR44051:SF8">
    <property type="entry name" value="GLUTATHIONE S-TRANSFERASE GSTA"/>
    <property type="match status" value="1"/>
</dbReference>
<dbReference type="AlphaFoldDB" id="A0A2W5U895"/>
<protein>
    <submittedName>
        <fullName evidence="3">Glutathione transferase GstA</fullName>
    </submittedName>
</protein>
<comment type="caution">
    <text evidence="3">The sequence shown here is derived from an EMBL/GenBank/DDBJ whole genome shotgun (WGS) entry which is preliminary data.</text>
</comment>
<dbReference type="InterPro" id="IPR040079">
    <property type="entry name" value="Glutathione_S-Trfase"/>
</dbReference>
<evidence type="ECO:0000259" key="2">
    <source>
        <dbReference type="PROSITE" id="PS50405"/>
    </source>
</evidence>
<evidence type="ECO:0000313" key="3">
    <source>
        <dbReference type="EMBL" id="PZR05128.1"/>
    </source>
</evidence>
<dbReference type="SFLD" id="SFLDG00358">
    <property type="entry name" value="Main_(cytGST)"/>
    <property type="match status" value="1"/>
</dbReference>
<feature type="domain" description="GST N-terminal" evidence="1">
    <location>
        <begin position="1"/>
        <end position="82"/>
    </location>
</feature>
<dbReference type="Gene3D" id="3.40.30.10">
    <property type="entry name" value="Glutaredoxin"/>
    <property type="match status" value="1"/>
</dbReference>
<proteinExistence type="predicted"/>
<reference evidence="3 4" key="1">
    <citation type="submission" date="2017-08" db="EMBL/GenBank/DDBJ databases">
        <title>Infants hospitalized years apart are colonized by the same room-sourced microbial strains.</title>
        <authorList>
            <person name="Brooks B."/>
            <person name="Olm M.R."/>
            <person name="Firek B.A."/>
            <person name="Baker R."/>
            <person name="Thomas B.C."/>
            <person name="Morowitz M.J."/>
            <person name="Banfield J.F."/>
        </authorList>
    </citation>
    <scope>NUCLEOTIDE SEQUENCE [LARGE SCALE GENOMIC DNA]</scope>
    <source>
        <strain evidence="3">S2_003_000_R2_14</strain>
    </source>
</reference>
<accession>A0A2W5U895</accession>
<dbReference type="InterPro" id="IPR004045">
    <property type="entry name" value="Glutathione_S-Trfase_N"/>
</dbReference>
<dbReference type="InterPro" id="IPR036282">
    <property type="entry name" value="Glutathione-S-Trfase_C_sf"/>
</dbReference>
<keyword evidence="3" id="KW-0808">Transferase</keyword>
<dbReference type="NCBIfam" id="NF007831">
    <property type="entry name" value="PRK10542.1"/>
    <property type="match status" value="1"/>
</dbReference>
<dbReference type="Pfam" id="PF14497">
    <property type="entry name" value="GST_C_3"/>
    <property type="match status" value="1"/>
</dbReference>
<dbReference type="InterPro" id="IPR036249">
    <property type="entry name" value="Thioredoxin-like_sf"/>
</dbReference>
<dbReference type="InterPro" id="IPR004046">
    <property type="entry name" value="GST_C"/>
</dbReference>
<evidence type="ECO:0000259" key="1">
    <source>
        <dbReference type="PROSITE" id="PS50404"/>
    </source>
</evidence>
<organism evidence="3 4">
    <name type="scientific">Archangium gephyra</name>
    <dbReference type="NCBI Taxonomy" id="48"/>
    <lineage>
        <taxon>Bacteria</taxon>
        <taxon>Pseudomonadati</taxon>
        <taxon>Myxococcota</taxon>
        <taxon>Myxococcia</taxon>
        <taxon>Myxococcales</taxon>
        <taxon>Cystobacterineae</taxon>
        <taxon>Archangiaceae</taxon>
        <taxon>Archangium</taxon>
    </lineage>
</organism>
<dbReference type="GO" id="GO:0016740">
    <property type="term" value="F:transferase activity"/>
    <property type="evidence" value="ECO:0007669"/>
    <property type="project" value="UniProtKB-KW"/>
</dbReference>
<gene>
    <name evidence="3" type="ORF">DI536_33065</name>
</gene>
<dbReference type="SUPFAM" id="SSF47616">
    <property type="entry name" value="GST C-terminal domain-like"/>
    <property type="match status" value="1"/>
</dbReference>
<dbReference type="PROSITE" id="PS50404">
    <property type="entry name" value="GST_NTER"/>
    <property type="match status" value="1"/>
</dbReference>
<dbReference type="Gene3D" id="1.20.1050.10">
    <property type="match status" value="1"/>
</dbReference>
<evidence type="ECO:0000313" key="4">
    <source>
        <dbReference type="Proteomes" id="UP000249061"/>
    </source>
</evidence>
<dbReference type="SFLD" id="SFLDG01150">
    <property type="entry name" value="Main.1:_Beta-like"/>
    <property type="match status" value="1"/>
</dbReference>
<name>A0A2W5U895_9BACT</name>
<dbReference type="InterPro" id="IPR010987">
    <property type="entry name" value="Glutathione-S-Trfase_C-like"/>
</dbReference>
<dbReference type="PANTHER" id="PTHR44051">
    <property type="entry name" value="GLUTATHIONE S-TRANSFERASE-RELATED"/>
    <property type="match status" value="1"/>
</dbReference>
<feature type="domain" description="GST C-terminal" evidence="2">
    <location>
        <begin position="88"/>
        <end position="203"/>
    </location>
</feature>
<dbReference type="CDD" id="cd03188">
    <property type="entry name" value="GST_C_Beta"/>
    <property type="match status" value="1"/>
</dbReference>
<dbReference type="Proteomes" id="UP000249061">
    <property type="component" value="Unassembled WGS sequence"/>
</dbReference>
<sequence>MKLYYVPGVCSLCPHIVLREGGFDFTLDLVDVKNGKKTQSGEDYVAINPRGYVPALRLDDGKILHEAAVIVQFLADQKPESKLAPPNGTMARVELQEWLNFISSELHKGMSVFFQPAATEELRAVFKARLDARFGVLAEQVKGTWLMGEQFTVADAYAFYVMRMFMKNPAIKGELNDTLRAYYQRIAARPAVQAALTAEQLDA</sequence>
<dbReference type="Pfam" id="PF13409">
    <property type="entry name" value="GST_N_2"/>
    <property type="match status" value="1"/>
</dbReference>
<dbReference type="EMBL" id="QFQP01000048">
    <property type="protein sequence ID" value="PZR05128.1"/>
    <property type="molecule type" value="Genomic_DNA"/>
</dbReference>
<dbReference type="SFLD" id="SFLDS00019">
    <property type="entry name" value="Glutathione_Transferase_(cytos"/>
    <property type="match status" value="1"/>
</dbReference>
<dbReference type="SUPFAM" id="SSF52833">
    <property type="entry name" value="Thioredoxin-like"/>
    <property type="match status" value="1"/>
</dbReference>
<dbReference type="PROSITE" id="PS50405">
    <property type="entry name" value="GST_CTER"/>
    <property type="match status" value="1"/>
</dbReference>